<accession>A0A9X0A9B2</accession>
<evidence type="ECO:0000313" key="3">
    <source>
        <dbReference type="Proteomes" id="UP001152300"/>
    </source>
</evidence>
<proteinExistence type="predicted"/>
<organism evidence="2 3">
    <name type="scientific">Sclerotinia nivalis</name>
    <dbReference type="NCBI Taxonomy" id="352851"/>
    <lineage>
        <taxon>Eukaryota</taxon>
        <taxon>Fungi</taxon>
        <taxon>Dikarya</taxon>
        <taxon>Ascomycota</taxon>
        <taxon>Pezizomycotina</taxon>
        <taxon>Leotiomycetes</taxon>
        <taxon>Helotiales</taxon>
        <taxon>Sclerotiniaceae</taxon>
        <taxon>Sclerotinia</taxon>
    </lineage>
</organism>
<comment type="caution">
    <text evidence="2">The sequence shown here is derived from an EMBL/GenBank/DDBJ whole genome shotgun (WGS) entry which is preliminary data.</text>
</comment>
<dbReference type="Proteomes" id="UP001152300">
    <property type="component" value="Unassembled WGS sequence"/>
</dbReference>
<protein>
    <submittedName>
        <fullName evidence="2">Uncharacterized protein</fullName>
    </submittedName>
</protein>
<name>A0A9X0A9B2_9HELO</name>
<keyword evidence="1" id="KW-0812">Transmembrane</keyword>
<gene>
    <name evidence="2" type="ORF">OCU04_012744</name>
</gene>
<feature type="transmembrane region" description="Helical" evidence="1">
    <location>
        <begin position="140"/>
        <end position="161"/>
    </location>
</feature>
<evidence type="ECO:0000313" key="2">
    <source>
        <dbReference type="EMBL" id="KAJ8058566.1"/>
    </source>
</evidence>
<keyword evidence="1" id="KW-1133">Transmembrane helix</keyword>
<sequence length="211" mass="23424">MIGTVHLGLINRTWYQGVGRYRGGVAEDATDNGRGATKSRGRYAGAIVVGLTKENDQTTEKRKSVGRHGGGVVVDAPDFKTMGKDTNSPHSYISTNRSYENDTFQQRPLRGFSTILDGRMRCKTSIIKGLFEKSFLSKGLGSVFFLCLSSTISAIIERWAFNRVRTERTRSLDSVDAIDLAAELDMLVSMRLLWPQQQQQQPNNNGCSSPR</sequence>
<keyword evidence="1" id="KW-0472">Membrane</keyword>
<reference evidence="2" key="1">
    <citation type="submission" date="2022-11" db="EMBL/GenBank/DDBJ databases">
        <title>Genome Resource of Sclerotinia nivalis Strain SnTB1, a Plant Pathogen Isolated from American Ginseng.</title>
        <authorList>
            <person name="Fan S."/>
        </authorList>
    </citation>
    <scope>NUCLEOTIDE SEQUENCE</scope>
    <source>
        <strain evidence="2">SnTB1</strain>
    </source>
</reference>
<keyword evidence="3" id="KW-1185">Reference proteome</keyword>
<dbReference type="AlphaFoldDB" id="A0A9X0A9B2"/>
<dbReference type="EMBL" id="JAPEIS010000016">
    <property type="protein sequence ID" value="KAJ8058566.1"/>
    <property type="molecule type" value="Genomic_DNA"/>
</dbReference>
<evidence type="ECO:0000256" key="1">
    <source>
        <dbReference type="SAM" id="Phobius"/>
    </source>
</evidence>